<dbReference type="InterPro" id="IPR058649">
    <property type="entry name" value="CzcB_C"/>
</dbReference>
<dbReference type="GO" id="GO:0022857">
    <property type="term" value="F:transmembrane transporter activity"/>
    <property type="evidence" value="ECO:0007669"/>
    <property type="project" value="InterPro"/>
</dbReference>
<feature type="compositionally biased region" description="Low complexity" evidence="5">
    <location>
        <begin position="446"/>
        <end position="457"/>
    </location>
</feature>
<dbReference type="Gene3D" id="2.40.30.170">
    <property type="match status" value="1"/>
</dbReference>
<dbReference type="SUPFAM" id="SSF111369">
    <property type="entry name" value="HlyD-like secretion proteins"/>
    <property type="match status" value="1"/>
</dbReference>
<evidence type="ECO:0000256" key="4">
    <source>
        <dbReference type="ARBA" id="ARBA00023065"/>
    </source>
</evidence>
<organism evidence="10 11">
    <name type="scientific">Noviluteimonas gilva</name>
    <dbReference type="NCBI Taxonomy" id="2682097"/>
    <lineage>
        <taxon>Bacteria</taxon>
        <taxon>Pseudomonadati</taxon>
        <taxon>Pseudomonadota</taxon>
        <taxon>Gammaproteobacteria</taxon>
        <taxon>Lysobacterales</taxon>
        <taxon>Lysobacteraceae</taxon>
        <taxon>Noviluteimonas</taxon>
    </lineage>
</organism>
<sequence>MNTIHRSAVIAAVSLALLAAVGIGYWWGRSGESVSATGTSSTQPERKALYWYDPMVPDQHFDKPGKSPFMDMQMVPKYADEATAGGIAVAPGVRQNLGIRTVVVKRGQLAAAIRVPGTIGWDLRQERIVSARVDAIVERLHVRAPFEPVRAGQPLASIIAPSWNTAIAEARALGGARSAAARGLQSAAHERLRALGLPAGSGAGQGGRLTLTSPVTGVVSEIGVREGQSAPMGTLLFRVNGTQTVWLEASIPQAGSAGIATGTSVEAAVDALPGETFHGRVETLLPQVDVSSRTQRARIVLDNPDGLLAPGMFAQIALQPTSGAERPLVPTDALIGTGAQARVIVLGADDSFHPVRVQTGRSSDGMTEILAGLNGGEKVVASGQFLIDSEANLSGALERLNADAGDEEANMPSDVMPGMPDTAIPAPPQTAPMRTTPSETLPKKQTPPAVAKPAVSAPTKARQCPVAYWYDPMVPDKHFDQPGKSPFMDMQLVPKFAPEASPDCTIRDVPAVERQP</sequence>
<dbReference type="RefSeq" id="WP_156640543.1">
    <property type="nucleotide sequence ID" value="NZ_WOXT01000001.1"/>
</dbReference>
<dbReference type="InterPro" id="IPR051909">
    <property type="entry name" value="MFP_Cation_Efflux"/>
</dbReference>
<keyword evidence="3" id="KW-0732">Signal</keyword>
<keyword evidence="11" id="KW-1185">Reference proteome</keyword>
<dbReference type="AlphaFoldDB" id="A0A7C9M2H4"/>
<dbReference type="GO" id="GO:0060003">
    <property type="term" value="P:copper ion export"/>
    <property type="evidence" value="ECO:0007669"/>
    <property type="project" value="TreeGrafter"/>
</dbReference>
<dbReference type="EMBL" id="WOXT01000001">
    <property type="protein sequence ID" value="MUV13382.1"/>
    <property type="molecule type" value="Genomic_DNA"/>
</dbReference>
<evidence type="ECO:0000256" key="1">
    <source>
        <dbReference type="ARBA" id="ARBA00009477"/>
    </source>
</evidence>
<proteinExistence type="inferred from homology"/>
<dbReference type="FunFam" id="2.40.420.20:FF:000003">
    <property type="entry name" value="Cation efflux system protein cusB"/>
    <property type="match status" value="1"/>
</dbReference>
<evidence type="ECO:0000256" key="5">
    <source>
        <dbReference type="SAM" id="MobiDB-lite"/>
    </source>
</evidence>
<dbReference type="Gene3D" id="2.40.420.20">
    <property type="match status" value="1"/>
</dbReference>
<evidence type="ECO:0000259" key="7">
    <source>
        <dbReference type="Pfam" id="PF25919"/>
    </source>
</evidence>
<dbReference type="GO" id="GO:0015679">
    <property type="term" value="P:plasma membrane copper ion transport"/>
    <property type="evidence" value="ECO:0007669"/>
    <property type="project" value="TreeGrafter"/>
</dbReference>
<dbReference type="InterPro" id="IPR045800">
    <property type="entry name" value="HMBD"/>
</dbReference>
<dbReference type="FunFam" id="2.40.30.170:FF:000010">
    <property type="entry name" value="Efflux RND transporter periplasmic adaptor subunit"/>
    <property type="match status" value="1"/>
</dbReference>
<evidence type="ECO:0000313" key="11">
    <source>
        <dbReference type="Proteomes" id="UP000479692"/>
    </source>
</evidence>
<dbReference type="Pfam" id="PF25975">
    <property type="entry name" value="CzcB_C"/>
    <property type="match status" value="1"/>
</dbReference>
<dbReference type="NCBIfam" id="TIGR01730">
    <property type="entry name" value="RND_mfp"/>
    <property type="match status" value="1"/>
</dbReference>
<dbReference type="GO" id="GO:0046914">
    <property type="term" value="F:transition metal ion binding"/>
    <property type="evidence" value="ECO:0007669"/>
    <property type="project" value="TreeGrafter"/>
</dbReference>
<dbReference type="Pfam" id="PF19335">
    <property type="entry name" value="HMBD"/>
    <property type="match status" value="2"/>
</dbReference>
<comment type="caution">
    <text evidence="10">The sequence shown here is derived from an EMBL/GenBank/DDBJ whole genome shotgun (WGS) entry which is preliminary data.</text>
</comment>
<feature type="domain" description="CusB-like barrel-sandwich hybrid" evidence="7">
    <location>
        <begin position="128"/>
        <end position="240"/>
    </location>
</feature>
<evidence type="ECO:0000313" key="10">
    <source>
        <dbReference type="EMBL" id="MUV13382.1"/>
    </source>
</evidence>
<dbReference type="PANTHER" id="PTHR30097:SF15">
    <property type="entry name" value="CATION EFFLUX SYSTEM PROTEIN CUSB"/>
    <property type="match status" value="1"/>
</dbReference>
<accession>A0A7C9M2H4</accession>
<protein>
    <submittedName>
        <fullName evidence="10">Efflux RND transporter periplasmic adaptor subunit</fullName>
    </submittedName>
</protein>
<keyword evidence="2" id="KW-0813">Transport</keyword>
<dbReference type="Pfam" id="PF25954">
    <property type="entry name" value="Beta-barrel_RND_2"/>
    <property type="match status" value="1"/>
</dbReference>
<dbReference type="PANTHER" id="PTHR30097">
    <property type="entry name" value="CATION EFFLUX SYSTEM PROTEIN CUSB"/>
    <property type="match status" value="1"/>
</dbReference>
<feature type="domain" description="Heavy metal binding" evidence="6">
    <location>
        <begin position="50"/>
        <end position="77"/>
    </location>
</feature>
<gene>
    <name evidence="10" type="ORF">GN331_04085</name>
</gene>
<evidence type="ECO:0000256" key="3">
    <source>
        <dbReference type="ARBA" id="ARBA00022729"/>
    </source>
</evidence>
<evidence type="ECO:0000256" key="2">
    <source>
        <dbReference type="ARBA" id="ARBA00022448"/>
    </source>
</evidence>
<evidence type="ECO:0000259" key="6">
    <source>
        <dbReference type="Pfam" id="PF19335"/>
    </source>
</evidence>
<feature type="region of interest" description="Disordered" evidence="5">
    <location>
        <begin position="424"/>
        <end position="457"/>
    </location>
</feature>
<evidence type="ECO:0000259" key="9">
    <source>
        <dbReference type="Pfam" id="PF25975"/>
    </source>
</evidence>
<feature type="domain" description="CusB-like beta-barrel" evidence="8">
    <location>
        <begin position="244"/>
        <end position="320"/>
    </location>
</feature>
<evidence type="ECO:0000259" key="8">
    <source>
        <dbReference type="Pfam" id="PF25954"/>
    </source>
</evidence>
<feature type="domain" description="Heavy metal binding" evidence="6">
    <location>
        <begin position="468"/>
        <end position="495"/>
    </location>
</feature>
<dbReference type="InterPro" id="IPR006143">
    <property type="entry name" value="RND_pump_MFP"/>
</dbReference>
<reference evidence="10 11" key="1">
    <citation type="submission" date="2019-12" db="EMBL/GenBank/DDBJ databases">
        <authorList>
            <person name="Xu J."/>
        </authorList>
    </citation>
    <scope>NUCLEOTIDE SEQUENCE [LARGE SCALE GENOMIC DNA]</scope>
    <source>
        <strain evidence="10 11">HX-5-24</strain>
    </source>
</reference>
<name>A0A7C9M2H4_9GAMM</name>
<dbReference type="InterPro" id="IPR058790">
    <property type="entry name" value="BSH_CusB"/>
</dbReference>
<feature type="domain" description="CzcB-like C-terminal circularly permuted SH3-like" evidence="9">
    <location>
        <begin position="337"/>
        <end position="387"/>
    </location>
</feature>
<dbReference type="InterPro" id="IPR058792">
    <property type="entry name" value="Beta-barrel_RND_2"/>
</dbReference>
<dbReference type="GO" id="GO:0030288">
    <property type="term" value="C:outer membrane-bounded periplasmic space"/>
    <property type="evidence" value="ECO:0007669"/>
    <property type="project" value="TreeGrafter"/>
</dbReference>
<keyword evidence="4" id="KW-0406">Ion transport</keyword>
<comment type="similarity">
    <text evidence="1">Belongs to the membrane fusion protein (MFP) (TC 8.A.1) family.</text>
</comment>
<dbReference type="Proteomes" id="UP000479692">
    <property type="component" value="Unassembled WGS sequence"/>
</dbReference>
<dbReference type="Pfam" id="PF25919">
    <property type="entry name" value="BSH_CusB"/>
    <property type="match status" value="1"/>
</dbReference>
<dbReference type="GO" id="GO:0016020">
    <property type="term" value="C:membrane"/>
    <property type="evidence" value="ECO:0007669"/>
    <property type="project" value="InterPro"/>
</dbReference>